<reference evidence="1 2" key="2">
    <citation type="submission" date="2020-03" db="EMBL/GenBank/DDBJ databases">
        <title>Investigating the evolutionary divergence of the Butyrivibrio group.</title>
        <authorList>
            <person name="Skvortsov T."/>
            <person name="Santos F.G."/>
            <person name="Ting K.S."/>
            <person name="Creevey C.J."/>
        </authorList>
    </citation>
    <scope>NUCLEOTIDE SEQUENCE [LARGE SCALE GENOMIC DNA]</scope>
    <source>
        <strain evidence="1 2">MZ8</strain>
    </source>
</reference>
<sequence>MTDREVYWGGTLEITAKGQTYHPNKNDVSYDINWGSEKYGHGSIIGCNSSATYKATNGSLSGKITANVSHDFV</sequence>
<dbReference type="EMBL" id="VTVE01000002">
    <property type="protein sequence ID" value="NEX01982.1"/>
    <property type="molecule type" value="Genomic_DNA"/>
</dbReference>
<reference evidence="1 2" key="1">
    <citation type="submission" date="2019-09" db="EMBL/GenBank/DDBJ databases">
        <authorList>
            <person name="Pidcock S.E."/>
            <person name="Huws S.A."/>
        </authorList>
    </citation>
    <scope>NUCLEOTIDE SEQUENCE [LARGE SCALE GENOMIC DNA]</scope>
    <source>
        <strain evidence="1 2">MZ8</strain>
    </source>
</reference>
<evidence type="ECO:0000313" key="1">
    <source>
        <dbReference type="EMBL" id="NEX01982.1"/>
    </source>
</evidence>
<dbReference type="RefSeq" id="WP_090488231.1">
    <property type="nucleotide sequence ID" value="NZ_VTVE01000002.1"/>
</dbReference>
<dbReference type="Proteomes" id="UP000473091">
    <property type="component" value="Unassembled WGS sequence"/>
</dbReference>
<comment type="caution">
    <text evidence="1">The sequence shown here is derived from an EMBL/GenBank/DDBJ whole genome shotgun (WGS) entry which is preliminary data.</text>
</comment>
<dbReference type="AlphaFoldDB" id="A0A6M0LHK2"/>
<protein>
    <submittedName>
        <fullName evidence="1">Uncharacterized protein</fullName>
    </submittedName>
</protein>
<name>A0A6M0LHK2_PSEXY</name>
<organism evidence="1 2">
    <name type="scientific">Pseudobutyrivibrio xylanivorans</name>
    <dbReference type="NCBI Taxonomy" id="185007"/>
    <lineage>
        <taxon>Bacteria</taxon>
        <taxon>Bacillati</taxon>
        <taxon>Bacillota</taxon>
        <taxon>Clostridia</taxon>
        <taxon>Lachnospirales</taxon>
        <taxon>Lachnospiraceae</taxon>
        <taxon>Pseudobutyrivibrio</taxon>
    </lineage>
</organism>
<accession>A0A6M0LHK2</accession>
<evidence type="ECO:0000313" key="2">
    <source>
        <dbReference type="Proteomes" id="UP000473091"/>
    </source>
</evidence>
<proteinExistence type="predicted"/>
<gene>
    <name evidence="1" type="ORF">F0Q01_08810</name>
</gene>